<keyword evidence="1" id="KW-0812">Transmembrane</keyword>
<dbReference type="RefSeq" id="WP_000928197.1">
    <property type="nucleotide sequence ID" value="NC_011964.1"/>
</dbReference>
<dbReference type="NCBIfam" id="NF041730">
    <property type="entry name" value="XrtH_assoc"/>
    <property type="match status" value="1"/>
</dbReference>
<dbReference type="EMBL" id="CP057295">
    <property type="protein sequence ID" value="QMF70535.1"/>
    <property type="molecule type" value="Genomic_DNA"/>
</dbReference>
<protein>
    <submittedName>
        <fullName evidence="2">Uncharacterized protein</fullName>
    </submittedName>
</protein>
<feature type="transmembrane region" description="Helical" evidence="1">
    <location>
        <begin position="44"/>
        <end position="71"/>
    </location>
</feature>
<accession>A0A075ME83</accession>
<gene>
    <name evidence="3" type="ORF">HVY77_26835</name>
</gene>
<geneLocation type="plasmid" evidence="4">
    <name>prhb30-c10_3</name>
</geneLocation>
<dbReference type="InterPro" id="IPR049823">
    <property type="entry name" value="XrtH_assoc"/>
</dbReference>
<dbReference type="Proteomes" id="UP000512322">
    <property type="component" value="Plasmid pRHB30-C10_3"/>
</dbReference>
<reference evidence="2" key="1">
    <citation type="journal article" date="2014" name="J. Antimicrob. Chemother.">
        <title>Nucleotide sequences of 16 transmissible plasmids identified in nine multidrug-resistant Escherichia coli isolates expressing an ESBL phenotype isolated from food-producing animals and healthy humans.</title>
        <authorList>
            <person name="Wang J."/>
            <person name="Stephan R."/>
            <person name="Power K."/>
            <person name="Yan Q."/>
            <person name="Hachler H."/>
            <person name="Fanning S."/>
        </authorList>
    </citation>
    <scope>NUCLEOTIDE SEQUENCE</scope>
    <source>
        <strain evidence="2">Human-2332</strain>
        <plasmid evidence="2">pH2332-166</plasmid>
    </source>
</reference>
<reference evidence="3 4" key="2">
    <citation type="submission" date="2020-06" db="EMBL/GenBank/DDBJ databases">
        <title>REHAB project genomes.</title>
        <authorList>
            <person name="Shaw L.P."/>
        </authorList>
    </citation>
    <scope>NUCLEOTIDE SEQUENCE [LARGE SCALE GENOMIC DNA]</scope>
    <source>
        <strain evidence="3 4">RHB30-C10</strain>
        <plasmid evidence="3">pRHB30-C10_3</plasmid>
        <plasmid evidence="4">prhb30-c10_3</plasmid>
    </source>
</reference>
<organism evidence="2">
    <name type="scientific">Escherichia coli</name>
    <dbReference type="NCBI Taxonomy" id="562"/>
    <lineage>
        <taxon>Bacteria</taxon>
        <taxon>Pseudomonadati</taxon>
        <taxon>Pseudomonadota</taxon>
        <taxon>Gammaproteobacteria</taxon>
        <taxon>Enterobacterales</taxon>
        <taxon>Enterobacteriaceae</taxon>
        <taxon>Escherichia</taxon>
    </lineage>
</organism>
<dbReference type="AlphaFoldDB" id="A0A075ME83"/>
<evidence type="ECO:0000256" key="1">
    <source>
        <dbReference type="SAM" id="Phobius"/>
    </source>
</evidence>
<dbReference type="PATRIC" id="fig|562.10500.peg.4059"/>
<evidence type="ECO:0000313" key="2">
    <source>
        <dbReference type="EMBL" id="AIF77456.1"/>
    </source>
</evidence>
<name>A0A075ME83_ECOLX</name>
<proteinExistence type="predicted"/>
<keyword evidence="1" id="KW-0472">Membrane</keyword>
<sequence length="83" mass="9344">MLLYILEITLLLPFQAFGIALDTVKTLAFETGSDVTTQLDFAPWQMNAIALGYQFGYLMLPFIAAAGIWILMNRELLDTLRSQ</sequence>
<keyword evidence="2" id="KW-0614">Plasmid</keyword>
<evidence type="ECO:0000313" key="3">
    <source>
        <dbReference type="EMBL" id="QMF70535.1"/>
    </source>
</evidence>
<keyword evidence="1" id="KW-1133">Transmembrane helix</keyword>
<geneLocation type="plasmid" evidence="2">
    <name>pH2332-166</name>
</geneLocation>
<evidence type="ECO:0000313" key="4">
    <source>
        <dbReference type="Proteomes" id="UP000512322"/>
    </source>
</evidence>
<geneLocation type="plasmid" evidence="3">
    <name>pRHB30-C10_3</name>
</geneLocation>
<dbReference type="EMBL" id="KJ484626">
    <property type="protein sequence ID" value="AIF77456.1"/>
    <property type="molecule type" value="Genomic_DNA"/>
</dbReference>